<evidence type="ECO:0000256" key="4">
    <source>
        <dbReference type="RuleBase" id="RU003953"/>
    </source>
</evidence>
<keyword evidence="2 4" id="KW-0808">Transferase</keyword>
<dbReference type="InterPro" id="IPR043519">
    <property type="entry name" value="NT_sf"/>
</dbReference>
<dbReference type="Proteomes" id="UP000235145">
    <property type="component" value="Unassembled WGS sequence"/>
</dbReference>
<comment type="caution">
    <text evidence="6">The sequence shown here is derived from an EMBL/GenBank/DDBJ whole genome shotgun (WGS) entry which is preliminary data.</text>
</comment>
<proteinExistence type="inferred from homology"/>
<dbReference type="InterPro" id="IPR002646">
    <property type="entry name" value="PolA_pol_head_dom"/>
</dbReference>
<dbReference type="CDD" id="cd05398">
    <property type="entry name" value="NT_ClassII-CCAase"/>
    <property type="match status" value="1"/>
</dbReference>
<feature type="domain" description="Poly A polymerase head" evidence="5">
    <location>
        <begin position="24"/>
        <end position="154"/>
    </location>
</feature>
<evidence type="ECO:0000259" key="5">
    <source>
        <dbReference type="Pfam" id="PF01743"/>
    </source>
</evidence>
<dbReference type="PANTHER" id="PTHR13734:SF5">
    <property type="entry name" value="CCA TRNA NUCLEOTIDYLTRANSFERASE, MITOCHONDRIAL"/>
    <property type="match status" value="1"/>
</dbReference>
<protein>
    <recommendedName>
        <fullName evidence="5">Poly A polymerase head domain-containing protein</fullName>
    </recommendedName>
</protein>
<evidence type="ECO:0000256" key="2">
    <source>
        <dbReference type="ARBA" id="ARBA00022679"/>
    </source>
</evidence>
<evidence type="ECO:0000256" key="1">
    <source>
        <dbReference type="ARBA" id="ARBA00007265"/>
    </source>
</evidence>
<gene>
    <name evidence="6" type="ORF">LSAT_V11C400220610</name>
</gene>
<dbReference type="GO" id="GO:0052929">
    <property type="term" value="F:ATP:3'-cytidine-cytidine-tRNA adenylyltransferase activity"/>
    <property type="evidence" value="ECO:0000318"/>
    <property type="project" value="GO_Central"/>
</dbReference>
<dbReference type="AlphaFoldDB" id="A0A9R1XLX5"/>
<evidence type="ECO:0000256" key="3">
    <source>
        <dbReference type="ARBA" id="ARBA00022884"/>
    </source>
</evidence>
<dbReference type="GO" id="GO:0003723">
    <property type="term" value="F:RNA binding"/>
    <property type="evidence" value="ECO:0007669"/>
    <property type="project" value="UniProtKB-KW"/>
</dbReference>
<keyword evidence="7" id="KW-1185">Reference proteome</keyword>
<dbReference type="Pfam" id="PF01743">
    <property type="entry name" value="PolyA_pol"/>
    <property type="match status" value="1"/>
</dbReference>
<dbReference type="Gene3D" id="3.30.460.10">
    <property type="entry name" value="Beta Polymerase, domain 2"/>
    <property type="match status" value="1"/>
</dbReference>
<dbReference type="SUPFAM" id="SSF81301">
    <property type="entry name" value="Nucleotidyltransferase"/>
    <property type="match status" value="1"/>
</dbReference>
<evidence type="ECO:0000313" key="6">
    <source>
        <dbReference type="EMBL" id="KAJ0214594.1"/>
    </source>
</evidence>
<reference evidence="6 7" key="1">
    <citation type="journal article" date="2017" name="Nat. Commun.">
        <title>Genome assembly with in vitro proximity ligation data and whole-genome triplication in lettuce.</title>
        <authorList>
            <person name="Reyes-Chin-Wo S."/>
            <person name="Wang Z."/>
            <person name="Yang X."/>
            <person name="Kozik A."/>
            <person name="Arikit S."/>
            <person name="Song C."/>
            <person name="Xia L."/>
            <person name="Froenicke L."/>
            <person name="Lavelle D.O."/>
            <person name="Truco M.J."/>
            <person name="Xia R."/>
            <person name="Zhu S."/>
            <person name="Xu C."/>
            <person name="Xu H."/>
            <person name="Xu X."/>
            <person name="Cox K."/>
            <person name="Korf I."/>
            <person name="Meyers B.C."/>
            <person name="Michelmore R.W."/>
        </authorList>
    </citation>
    <scope>NUCLEOTIDE SEQUENCE [LARGE SCALE GENOMIC DNA]</scope>
    <source>
        <strain evidence="7">cv. Salinas</strain>
        <tissue evidence="6">Seedlings</tissue>
    </source>
</reference>
<name>A0A9R1XLX5_LACSA</name>
<dbReference type="SUPFAM" id="SSF81891">
    <property type="entry name" value="Poly A polymerase C-terminal region-like"/>
    <property type="match status" value="1"/>
</dbReference>
<dbReference type="GO" id="GO:0052927">
    <property type="term" value="F:CC tRNA cytidylyltransferase activity"/>
    <property type="evidence" value="ECO:0000318"/>
    <property type="project" value="GO_Central"/>
</dbReference>
<dbReference type="PANTHER" id="PTHR13734">
    <property type="entry name" value="TRNA-NUCLEOTIDYLTRANSFERASE"/>
    <property type="match status" value="1"/>
</dbReference>
<dbReference type="EMBL" id="NBSK02000004">
    <property type="protein sequence ID" value="KAJ0214594.1"/>
    <property type="molecule type" value="Genomic_DNA"/>
</dbReference>
<accession>A0A9R1XLX5</accession>
<dbReference type="GO" id="GO:0001680">
    <property type="term" value="P:tRNA 3'-terminal CCA addition"/>
    <property type="evidence" value="ECO:0000318"/>
    <property type="project" value="GO_Central"/>
</dbReference>
<organism evidence="6 7">
    <name type="scientific">Lactuca sativa</name>
    <name type="common">Garden lettuce</name>
    <dbReference type="NCBI Taxonomy" id="4236"/>
    <lineage>
        <taxon>Eukaryota</taxon>
        <taxon>Viridiplantae</taxon>
        <taxon>Streptophyta</taxon>
        <taxon>Embryophyta</taxon>
        <taxon>Tracheophyta</taxon>
        <taxon>Spermatophyta</taxon>
        <taxon>Magnoliopsida</taxon>
        <taxon>eudicotyledons</taxon>
        <taxon>Gunneridae</taxon>
        <taxon>Pentapetalae</taxon>
        <taxon>asterids</taxon>
        <taxon>campanulids</taxon>
        <taxon>Asterales</taxon>
        <taxon>Asteraceae</taxon>
        <taxon>Cichorioideae</taxon>
        <taxon>Cichorieae</taxon>
        <taxon>Lactucinae</taxon>
        <taxon>Lactuca</taxon>
    </lineage>
</organism>
<dbReference type="Gene3D" id="1.10.3090.10">
    <property type="entry name" value="cca-adding enzyme, domain 2"/>
    <property type="match status" value="1"/>
</dbReference>
<evidence type="ECO:0000313" key="7">
    <source>
        <dbReference type="Proteomes" id="UP000235145"/>
    </source>
</evidence>
<keyword evidence="3 4" id="KW-0694">RNA-binding</keyword>
<comment type="similarity">
    <text evidence="1 4">Belongs to the tRNA nucleotidyltransferase/poly(A) polymerase family.</text>
</comment>
<sequence length="441" mass="51301">MYFCSHILDRLHKVIAHFNLETKLRVVGGWVRDKLLGKECYDIDIALDNMLGREFCEKINEYLVSTGEETQGFDVIQSSPDKSKHLETTRMSLFHVWIDFVHLRSEDCNLQFGSPEEDAYRRDLTINTLFYNIHTCLVEDFTKRGLDDLKFGKIVTPLPPKVTFLDDPLRVLRAIRFSTRFGFEMLEELKVAALDNDVKSAILGKVSRERIAFEIDLMVNGNQPTKALTYIYDLGLFSIVFTPPTNHKPLILEEHEKSCVENMDLAWRQFHEVGCSFTYKQRRLYLYASLFLPIRNIVYIDNKDKKVSVVNYILKNPLKLKASDANDVMRLDDGVEKFLCLIPFVLSNEDMNKNDLKIDLIEVPVKLKSRILLGLVLREMKDLWRVALMLSSIVGGEVEKRKEVFMEYRKSNRLVDGNDIMRHLELEKGGPVVKKWLRNLR</sequence>